<dbReference type="EMBL" id="SBJO01000265">
    <property type="protein sequence ID" value="KAF9761728.1"/>
    <property type="molecule type" value="Genomic_DNA"/>
</dbReference>
<feature type="domain" description="ISXO2-like transposase" evidence="1">
    <location>
        <begin position="1"/>
        <end position="100"/>
    </location>
</feature>
<organism evidence="2 3">
    <name type="scientific">Nosema granulosis</name>
    <dbReference type="NCBI Taxonomy" id="83296"/>
    <lineage>
        <taxon>Eukaryota</taxon>
        <taxon>Fungi</taxon>
        <taxon>Fungi incertae sedis</taxon>
        <taxon>Microsporidia</taxon>
        <taxon>Nosematidae</taxon>
        <taxon>Nosema</taxon>
    </lineage>
</organism>
<protein>
    <recommendedName>
        <fullName evidence="1">ISXO2-like transposase domain-containing protein</fullName>
    </recommendedName>
</protein>
<dbReference type="SMART" id="SM01126">
    <property type="entry name" value="DDE_Tnp_IS1595"/>
    <property type="match status" value="1"/>
</dbReference>
<dbReference type="NCBIfam" id="NF033547">
    <property type="entry name" value="transpos_IS1595"/>
    <property type="match status" value="1"/>
</dbReference>
<evidence type="ECO:0000313" key="3">
    <source>
        <dbReference type="Proteomes" id="UP000740883"/>
    </source>
</evidence>
<dbReference type="PANTHER" id="PTHR47163">
    <property type="entry name" value="DDE_TNP_IS1595 DOMAIN-CONTAINING PROTEIN"/>
    <property type="match status" value="1"/>
</dbReference>
<gene>
    <name evidence="2" type="ORF">NGRA_2428</name>
</gene>
<dbReference type="PANTHER" id="PTHR47163:SF2">
    <property type="entry name" value="SI:DKEY-17M8.2"/>
    <property type="match status" value="1"/>
</dbReference>
<reference evidence="2 3" key="1">
    <citation type="journal article" date="2020" name="Genome Biol. Evol.">
        <title>Comparative genomics of strictly vertically transmitted, feminizing microsporidia endosymbionts of amphipod crustaceans.</title>
        <authorList>
            <person name="Cormier A."/>
            <person name="Chebbi M.A."/>
            <person name="Giraud I."/>
            <person name="Wattier R."/>
            <person name="Teixeira M."/>
            <person name="Gilbert C."/>
            <person name="Rigaud T."/>
            <person name="Cordaux R."/>
        </authorList>
    </citation>
    <scope>NUCLEOTIDE SEQUENCE [LARGE SCALE GENOMIC DNA]</scope>
    <source>
        <strain evidence="2 3">Ou3-Ou53</strain>
    </source>
</reference>
<dbReference type="AlphaFoldDB" id="A0A9P6GWM0"/>
<proteinExistence type="predicted"/>
<name>A0A9P6GWM0_9MICR</name>
<dbReference type="Proteomes" id="UP000740883">
    <property type="component" value="Unassembled WGS sequence"/>
</dbReference>
<dbReference type="OrthoDB" id="2194918at2759"/>
<evidence type="ECO:0000259" key="1">
    <source>
        <dbReference type="SMART" id="SM01126"/>
    </source>
</evidence>
<dbReference type="Pfam" id="PF12762">
    <property type="entry name" value="DDE_Tnp_IS1595"/>
    <property type="match status" value="1"/>
</dbReference>
<dbReference type="InterPro" id="IPR024445">
    <property type="entry name" value="Tnp_ISXO2-like"/>
</dbReference>
<comment type="caution">
    <text evidence="2">The sequence shown here is derived from an EMBL/GenBank/DDBJ whole genome shotgun (WGS) entry which is preliminary data.</text>
</comment>
<sequence>MQVETDRSTATLLPIIQRVCRPGTIIHSDMWAGYRKITMQTGFEHHTVNHNLYFVNPTPGTHIQAVESFWNVHKSKIKTMKGVKAEKLNEYLKEFMWKGQNRVLGDHTSLTLRITIPSSC</sequence>
<dbReference type="InterPro" id="IPR053164">
    <property type="entry name" value="IS1016-like_transposase"/>
</dbReference>
<accession>A0A9P6GWM0</accession>
<evidence type="ECO:0000313" key="2">
    <source>
        <dbReference type="EMBL" id="KAF9761728.1"/>
    </source>
</evidence>
<keyword evidence="3" id="KW-1185">Reference proteome</keyword>